<dbReference type="RefSeq" id="WP_068137365.1">
    <property type="nucleotide sequence ID" value="NZ_CP042914.1"/>
</dbReference>
<gene>
    <name evidence="2" type="ORF">UC8_04290</name>
</gene>
<dbReference type="Pfam" id="PF01966">
    <property type="entry name" value="HD"/>
    <property type="match status" value="1"/>
</dbReference>
<proteinExistence type="predicted"/>
<sequence length="370" mass="42534">MSHSKLRRKIAWEAARLLYAREESEYYQAKRKAARRTASGWVRPADLPSNAEIRDEVRMMARLIEGERPHQDRLQSMRLRAVWWMDQLQMFHPRLIGSVLTGHVREGSDVDIHVFSGNPSAVASKVEDIGMRCELERKRLVKDGQCRVFTHIHIRDTYPIELTIYEPALLGHRFRSSIDGKPIPRATAAELRRLIALETGCDEMEVQQNVAAMDSPVDRWQVYQALLLPLERVQQNPQYHPEGDALYHSLQVYQLARQSMPYDEEFLLAALLHDVGKAIDRSDHVAAGLEALAGFITPRTHWLIEHHMEAHGLRDGSLGARRRRRLVQHPWYEDLLELSSCDVDGRQRGVPVADVDEALDYIGSLETMFD</sequence>
<evidence type="ECO:0000313" key="3">
    <source>
        <dbReference type="Proteomes" id="UP000325286"/>
    </source>
</evidence>
<evidence type="ECO:0000313" key="2">
    <source>
        <dbReference type="EMBL" id="QEG38472.1"/>
    </source>
</evidence>
<organism evidence="2 3">
    <name type="scientific">Roseimaritima ulvae</name>
    <dbReference type="NCBI Taxonomy" id="980254"/>
    <lineage>
        <taxon>Bacteria</taxon>
        <taxon>Pseudomonadati</taxon>
        <taxon>Planctomycetota</taxon>
        <taxon>Planctomycetia</taxon>
        <taxon>Pirellulales</taxon>
        <taxon>Pirellulaceae</taxon>
        <taxon>Roseimaritima</taxon>
    </lineage>
</organism>
<keyword evidence="3" id="KW-1185">Reference proteome</keyword>
<dbReference type="Gene3D" id="1.10.3210.10">
    <property type="entry name" value="Hypothetical protein af1432"/>
    <property type="match status" value="1"/>
</dbReference>
<dbReference type="SUPFAM" id="SSF109604">
    <property type="entry name" value="HD-domain/PDEase-like"/>
    <property type="match status" value="1"/>
</dbReference>
<accession>A0A5B9QL28</accession>
<protein>
    <recommendedName>
        <fullName evidence="1">HD domain-containing protein</fullName>
    </recommendedName>
</protein>
<dbReference type="InterPro" id="IPR006674">
    <property type="entry name" value="HD_domain"/>
</dbReference>
<dbReference type="InterPro" id="IPR003607">
    <property type="entry name" value="HD/PDEase_dom"/>
</dbReference>
<dbReference type="KEGG" id="rul:UC8_04290"/>
<dbReference type="Proteomes" id="UP000325286">
    <property type="component" value="Chromosome"/>
</dbReference>
<evidence type="ECO:0000259" key="1">
    <source>
        <dbReference type="Pfam" id="PF01966"/>
    </source>
</evidence>
<dbReference type="OrthoDB" id="9805698at2"/>
<dbReference type="CDD" id="cd00077">
    <property type="entry name" value="HDc"/>
    <property type="match status" value="1"/>
</dbReference>
<dbReference type="EMBL" id="CP042914">
    <property type="protein sequence ID" value="QEG38472.1"/>
    <property type="molecule type" value="Genomic_DNA"/>
</dbReference>
<dbReference type="AlphaFoldDB" id="A0A5B9QL28"/>
<reference evidence="2 3" key="1">
    <citation type="submission" date="2019-08" db="EMBL/GenBank/DDBJ databases">
        <title>Deep-cultivation of Planctomycetes and their phenomic and genomic characterization uncovers novel biology.</title>
        <authorList>
            <person name="Wiegand S."/>
            <person name="Jogler M."/>
            <person name="Boedeker C."/>
            <person name="Pinto D."/>
            <person name="Vollmers J."/>
            <person name="Rivas-Marin E."/>
            <person name="Kohn T."/>
            <person name="Peeters S.H."/>
            <person name="Heuer A."/>
            <person name="Rast P."/>
            <person name="Oberbeckmann S."/>
            <person name="Bunk B."/>
            <person name="Jeske O."/>
            <person name="Meyerdierks A."/>
            <person name="Storesund J.E."/>
            <person name="Kallscheuer N."/>
            <person name="Luecker S."/>
            <person name="Lage O.M."/>
            <person name="Pohl T."/>
            <person name="Merkel B.J."/>
            <person name="Hornburger P."/>
            <person name="Mueller R.-W."/>
            <person name="Bruemmer F."/>
            <person name="Labrenz M."/>
            <person name="Spormann A.M."/>
            <person name="Op den Camp H."/>
            <person name="Overmann J."/>
            <person name="Amann R."/>
            <person name="Jetten M.S.M."/>
            <person name="Mascher T."/>
            <person name="Medema M.H."/>
            <person name="Devos D.P."/>
            <person name="Kaster A.-K."/>
            <person name="Ovreas L."/>
            <person name="Rohde M."/>
            <person name="Galperin M.Y."/>
            <person name="Jogler C."/>
        </authorList>
    </citation>
    <scope>NUCLEOTIDE SEQUENCE [LARGE SCALE GENOMIC DNA]</scope>
    <source>
        <strain evidence="2 3">UC8</strain>
    </source>
</reference>
<feature type="domain" description="HD" evidence="1">
    <location>
        <begin position="246"/>
        <end position="313"/>
    </location>
</feature>
<name>A0A5B9QL28_9BACT</name>